<dbReference type="InterPro" id="IPR006311">
    <property type="entry name" value="TAT_signal"/>
</dbReference>
<evidence type="ECO:0000256" key="2">
    <source>
        <dbReference type="SAM" id="SignalP"/>
    </source>
</evidence>
<protein>
    <submittedName>
        <fullName evidence="3">Uncharacterized protein</fullName>
    </submittedName>
</protein>
<keyword evidence="4" id="KW-1185">Reference proteome</keyword>
<proteinExistence type="predicted"/>
<reference evidence="4" key="1">
    <citation type="journal article" date="2019" name="Int. J. Syst. Evol. Microbiol.">
        <title>The Global Catalogue of Microorganisms (GCM) 10K type strain sequencing project: providing services to taxonomists for standard genome sequencing and annotation.</title>
        <authorList>
            <consortium name="The Broad Institute Genomics Platform"/>
            <consortium name="The Broad Institute Genome Sequencing Center for Infectious Disease"/>
            <person name="Wu L."/>
            <person name="Ma J."/>
        </authorList>
    </citation>
    <scope>NUCLEOTIDE SEQUENCE [LARGE SCALE GENOMIC DNA]</scope>
    <source>
        <strain evidence="4">JCM 3146</strain>
    </source>
</reference>
<evidence type="ECO:0000313" key="4">
    <source>
        <dbReference type="Proteomes" id="UP001501822"/>
    </source>
</evidence>
<sequence length="235" mass="24592">MKDTHDPCRPVSRGGGHARRTAAGLAVAGLAAAVLSGGPAHARTPQPPRPAPQQDLRRPAHPGRTPQPSPSPSRTARPTHVPTPSRSAQPTHAPSQTARPARDGSRRSQEAPGGHRAKGADLHLVFDRPAAAGKSGVLWRWTLVNEGAGAADEVIAAQTVTSGHKILGLSKPCASEHETAVCRYDTIGAGEKRTGWTRTTGSLAGGPLRVDAKMTWRDRPTAADTGAQRNHHPGH</sequence>
<dbReference type="Proteomes" id="UP001501822">
    <property type="component" value="Unassembled WGS sequence"/>
</dbReference>
<dbReference type="PROSITE" id="PS51318">
    <property type="entry name" value="TAT"/>
    <property type="match status" value="1"/>
</dbReference>
<organism evidence="3 4">
    <name type="scientific">Actinoallomurus spadix</name>
    <dbReference type="NCBI Taxonomy" id="79912"/>
    <lineage>
        <taxon>Bacteria</taxon>
        <taxon>Bacillati</taxon>
        <taxon>Actinomycetota</taxon>
        <taxon>Actinomycetes</taxon>
        <taxon>Streptosporangiales</taxon>
        <taxon>Thermomonosporaceae</taxon>
        <taxon>Actinoallomurus</taxon>
    </lineage>
</organism>
<evidence type="ECO:0000313" key="3">
    <source>
        <dbReference type="EMBL" id="GAA0371837.1"/>
    </source>
</evidence>
<feature type="compositionally biased region" description="Polar residues" evidence="1">
    <location>
        <begin position="82"/>
        <end position="98"/>
    </location>
</feature>
<feature type="region of interest" description="Disordered" evidence="1">
    <location>
        <begin position="1"/>
        <end position="20"/>
    </location>
</feature>
<keyword evidence="2" id="KW-0732">Signal</keyword>
<feature type="chain" id="PRO_5046177942" evidence="2">
    <location>
        <begin position="43"/>
        <end position="235"/>
    </location>
</feature>
<accession>A0ABN0XSR1</accession>
<comment type="caution">
    <text evidence="3">The sequence shown here is derived from an EMBL/GenBank/DDBJ whole genome shotgun (WGS) entry which is preliminary data.</text>
</comment>
<dbReference type="EMBL" id="BAAABM010000071">
    <property type="protein sequence ID" value="GAA0371837.1"/>
    <property type="molecule type" value="Genomic_DNA"/>
</dbReference>
<name>A0ABN0XSR1_9ACTN</name>
<feature type="compositionally biased region" description="Basic and acidic residues" evidence="1">
    <location>
        <begin position="100"/>
        <end position="109"/>
    </location>
</feature>
<evidence type="ECO:0000256" key="1">
    <source>
        <dbReference type="SAM" id="MobiDB-lite"/>
    </source>
</evidence>
<feature type="signal peptide" evidence="2">
    <location>
        <begin position="1"/>
        <end position="42"/>
    </location>
</feature>
<gene>
    <name evidence="3" type="ORF">GCM10010151_72260</name>
</gene>
<feature type="region of interest" description="Disordered" evidence="1">
    <location>
        <begin position="36"/>
        <end position="121"/>
    </location>
</feature>